<reference evidence="1 2" key="1">
    <citation type="submission" date="2016-10" db="EMBL/GenBank/DDBJ databases">
        <title>Complete Genome Assembly of Pantoea stewartii subsp. stewartii DC283, a Corn Pathogen.</title>
        <authorList>
            <person name="Duong D.A."/>
            <person name="Stevens A.M."/>
            <person name="Jensen R.V."/>
        </authorList>
    </citation>
    <scope>NUCLEOTIDE SEQUENCE [LARGE SCALE GENOMIC DNA]</scope>
    <source>
        <strain evidence="1 2">DC283</strain>
        <plasmid evidence="1 2">pDSJ10</plasmid>
    </source>
</reference>
<dbReference type="CDD" id="cd17024">
    <property type="entry name" value="T3SC_IA_DspF-like"/>
    <property type="match status" value="1"/>
</dbReference>
<geneLocation type="plasmid" evidence="1 2">
    <name>pDSJ10</name>
</geneLocation>
<accession>A0ABN4Z7Y4</accession>
<organism evidence="1 2">
    <name type="scientific">Pantoea stewartii subsp. stewartii DC283</name>
    <dbReference type="NCBI Taxonomy" id="660596"/>
    <lineage>
        <taxon>Bacteria</taxon>
        <taxon>Pseudomonadati</taxon>
        <taxon>Pseudomonadota</taxon>
        <taxon>Gammaproteobacteria</taxon>
        <taxon>Enterobacterales</taxon>
        <taxon>Erwiniaceae</taxon>
        <taxon>Pantoea</taxon>
    </lineage>
</organism>
<proteinExistence type="predicted"/>
<evidence type="ECO:0000313" key="2">
    <source>
        <dbReference type="Proteomes" id="UP000192380"/>
    </source>
</evidence>
<dbReference type="Gene3D" id="3.30.1460.10">
    <property type="match status" value="1"/>
</dbReference>
<dbReference type="SUPFAM" id="SSF69635">
    <property type="entry name" value="Type III secretory system chaperone-like"/>
    <property type="match status" value="1"/>
</dbReference>
<keyword evidence="2" id="KW-1185">Reference proteome</keyword>
<dbReference type="Proteomes" id="UP000192380">
    <property type="component" value="Plasmid pDSJ10"/>
</dbReference>
<dbReference type="InterPro" id="IPR010261">
    <property type="entry name" value="Tir_chaperone"/>
</dbReference>
<dbReference type="EMBL" id="CP017591">
    <property type="protein sequence ID" value="ARF52486.1"/>
    <property type="molecule type" value="Genomic_DNA"/>
</dbReference>
<protein>
    <recommendedName>
        <fullName evidence="3">CesT family type III secretion system chaperone</fullName>
    </recommendedName>
</protein>
<sequence length="139" mass="15670">MTPSQKKVEALLQQFATSCNTTLHLKEGVCALYNTQGHEAAVLEVPDQSDCLLFHCQLINAEHQAGQNFYALLLQLNFEMSAMRGCWLAIDENHIVRLCFQQTISQIDETSFGNLITGFITQAEEVREFITHITEHDVA</sequence>
<gene>
    <name evidence="1" type="ORF">DSJ_24960</name>
</gene>
<name>A0ABN4Z7Y4_PANSE</name>
<dbReference type="Pfam" id="PF05932">
    <property type="entry name" value="CesT"/>
    <property type="match status" value="1"/>
</dbReference>
<keyword evidence="1" id="KW-0614">Plasmid</keyword>
<evidence type="ECO:0000313" key="1">
    <source>
        <dbReference type="EMBL" id="ARF52486.1"/>
    </source>
</evidence>
<dbReference type="RefSeq" id="WP_044243030.1">
    <property type="nucleotide sequence ID" value="NZ_AHIE01000038.1"/>
</dbReference>
<evidence type="ECO:0008006" key="3">
    <source>
        <dbReference type="Google" id="ProtNLM"/>
    </source>
</evidence>